<dbReference type="Pfam" id="PF00563">
    <property type="entry name" value="EAL"/>
    <property type="match status" value="1"/>
</dbReference>
<dbReference type="Proteomes" id="UP000298860">
    <property type="component" value="Unassembled WGS sequence"/>
</dbReference>
<sequence>MAAPLGDVRFAYQPLFNLHTGGIVAVEALARPTARTVHDVFRDAGRAGRLVETDISLAASAIRAAAEHETLLPLHVNLLAITAAGPPEVIDPVIDALRDTGRRARDIVLELGGPFGRVPRGGLIEGLAMLRRAGFRIALDGLGDADTPLSLLAETNPELLKVDRGVISGLPDEPGCTALLESLIRLAEGIGAQLAAVGVETDAQLATLRRLGVHLAQGNLLTQPSRRPLTTVSIPPAATELADPDATLPGRRNAGPRVSDFLHPATMLRADATSEEVRSVLANQPMVSSVVLVDEESRPRWTLDRNRFLLAVTGPYGHALHAKRDAARLADRPHLVRTDTTALELLDTLAGVERNRINDDVVVVDEAFHCLGVVRVTDVVRGIAEMKVEEAAALNPLTRLPGSDQVGQEIERRIAAGEIFAVGWLDIDGFKTVNDSAGFAAGDDLIRTIGRGLTDAAATLSSVRVGHVGGDDFLFVTGLDDLVPLANALLDTPRSAGGLAVSLSLATLVCASGSVTGYREVSRLLAPLKQHAKALRGSSWVLGRPGSDRVDVLRGTRGPDVPPRQPARRNAAVEHR</sequence>
<comment type="caution">
    <text evidence="4">The sequence shown here is derived from an EMBL/GenBank/DDBJ whole genome shotgun (WGS) entry which is preliminary data.</text>
</comment>
<dbReference type="SUPFAM" id="SSF54631">
    <property type="entry name" value="CBS-domain pair"/>
    <property type="match status" value="1"/>
</dbReference>
<dbReference type="PROSITE" id="PS50887">
    <property type="entry name" value="GGDEF"/>
    <property type="match status" value="1"/>
</dbReference>
<feature type="domain" description="EAL" evidence="2">
    <location>
        <begin position="1"/>
        <end position="238"/>
    </location>
</feature>
<evidence type="ECO:0000256" key="1">
    <source>
        <dbReference type="SAM" id="MobiDB-lite"/>
    </source>
</evidence>
<dbReference type="InterPro" id="IPR035919">
    <property type="entry name" value="EAL_sf"/>
</dbReference>
<evidence type="ECO:0000313" key="4">
    <source>
        <dbReference type="EMBL" id="GDY28945.1"/>
    </source>
</evidence>
<dbReference type="CDD" id="cd01948">
    <property type="entry name" value="EAL"/>
    <property type="match status" value="1"/>
</dbReference>
<feature type="domain" description="GGDEF" evidence="3">
    <location>
        <begin position="418"/>
        <end position="555"/>
    </location>
</feature>
<dbReference type="SUPFAM" id="SSF141868">
    <property type="entry name" value="EAL domain-like"/>
    <property type="match status" value="1"/>
</dbReference>
<accession>A0A4D4IX63</accession>
<dbReference type="AlphaFoldDB" id="A0A4D4IX63"/>
<evidence type="ECO:0000313" key="5">
    <source>
        <dbReference type="Proteomes" id="UP000298860"/>
    </source>
</evidence>
<dbReference type="Pfam" id="PF00990">
    <property type="entry name" value="GGDEF"/>
    <property type="match status" value="1"/>
</dbReference>
<organism evidence="4 5">
    <name type="scientific">Gandjariella thermophila</name>
    <dbReference type="NCBI Taxonomy" id="1931992"/>
    <lineage>
        <taxon>Bacteria</taxon>
        <taxon>Bacillati</taxon>
        <taxon>Actinomycetota</taxon>
        <taxon>Actinomycetes</taxon>
        <taxon>Pseudonocardiales</taxon>
        <taxon>Pseudonocardiaceae</taxon>
        <taxon>Gandjariella</taxon>
    </lineage>
</organism>
<dbReference type="PANTHER" id="PTHR33121:SF70">
    <property type="entry name" value="SIGNALING PROTEIN YKOW"/>
    <property type="match status" value="1"/>
</dbReference>
<dbReference type="SMART" id="SM00267">
    <property type="entry name" value="GGDEF"/>
    <property type="match status" value="1"/>
</dbReference>
<feature type="region of interest" description="Disordered" evidence="1">
    <location>
        <begin position="240"/>
        <end position="259"/>
    </location>
</feature>
<dbReference type="SMART" id="SM00052">
    <property type="entry name" value="EAL"/>
    <property type="match status" value="1"/>
</dbReference>
<dbReference type="GO" id="GO:0071111">
    <property type="term" value="F:cyclic-guanylate-specific phosphodiesterase activity"/>
    <property type="evidence" value="ECO:0007669"/>
    <property type="project" value="InterPro"/>
</dbReference>
<name>A0A4D4IX63_9PSEU</name>
<dbReference type="InterPro" id="IPR001633">
    <property type="entry name" value="EAL_dom"/>
</dbReference>
<keyword evidence="5" id="KW-1185">Reference proteome</keyword>
<dbReference type="InterPro" id="IPR000160">
    <property type="entry name" value="GGDEF_dom"/>
</dbReference>
<dbReference type="Gene3D" id="3.20.20.450">
    <property type="entry name" value="EAL domain"/>
    <property type="match status" value="1"/>
</dbReference>
<gene>
    <name evidence="4" type="ORF">GTS_05780</name>
</gene>
<dbReference type="SUPFAM" id="SSF55073">
    <property type="entry name" value="Nucleotide cyclase"/>
    <property type="match status" value="1"/>
</dbReference>
<dbReference type="InterPro" id="IPR046342">
    <property type="entry name" value="CBS_dom_sf"/>
</dbReference>
<proteinExistence type="predicted"/>
<evidence type="ECO:0000259" key="2">
    <source>
        <dbReference type="PROSITE" id="PS50883"/>
    </source>
</evidence>
<dbReference type="Gene3D" id="3.30.70.270">
    <property type="match status" value="1"/>
</dbReference>
<evidence type="ECO:0000259" key="3">
    <source>
        <dbReference type="PROSITE" id="PS50887"/>
    </source>
</evidence>
<dbReference type="InterPro" id="IPR050706">
    <property type="entry name" value="Cyclic-di-GMP_PDE-like"/>
</dbReference>
<reference evidence="5" key="1">
    <citation type="submission" date="2019-04" db="EMBL/GenBank/DDBJ databases">
        <title>Draft genome sequence of Pseudonocardiaceae bacterium SL3-2-4.</title>
        <authorList>
            <person name="Ningsih F."/>
            <person name="Yokota A."/>
            <person name="Sakai Y."/>
            <person name="Nanatani K."/>
            <person name="Yabe S."/>
            <person name="Oetari A."/>
            <person name="Sjamsuridzal W."/>
        </authorList>
    </citation>
    <scope>NUCLEOTIDE SEQUENCE [LARGE SCALE GENOMIC DNA]</scope>
    <source>
        <strain evidence="5">SL3-2-4</strain>
    </source>
</reference>
<feature type="region of interest" description="Disordered" evidence="1">
    <location>
        <begin position="551"/>
        <end position="576"/>
    </location>
</feature>
<dbReference type="PANTHER" id="PTHR33121">
    <property type="entry name" value="CYCLIC DI-GMP PHOSPHODIESTERASE PDEF"/>
    <property type="match status" value="1"/>
</dbReference>
<dbReference type="RefSeq" id="WP_225978050.1">
    <property type="nucleotide sequence ID" value="NZ_BJFL01000002.1"/>
</dbReference>
<dbReference type="PROSITE" id="PS50883">
    <property type="entry name" value="EAL"/>
    <property type="match status" value="1"/>
</dbReference>
<dbReference type="InterPro" id="IPR029787">
    <property type="entry name" value="Nucleotide_cyclase"/>
</dbReference>
<dbReference type="EMBL" id="BJFL01000002">
    <property type="protein sequence ID" value="GDY28945.1"/>
    <property type="molecule type" value="Genomic_DNA"/>
</dbReference>
<dbReference type="InterPro" id="IPR043128">
    <property type="entry name" value="Rev_trsase/Diguanyl_cyclase"/>
</dbReference>
<protein>
    <submittedName>
        <fullName evidence="4">GGDEF domain-containing protein</fullName>
    </submittedName>
</protein>